<feature type="domain" description="Aldehyde oxidase/xanthine dehydrogenase a/b hammerhead" evidence="2">
    <location>
        <begin position="219"/>
        <end position="309"/>
    </location>
</feature>
<name>A0ABU1Z7H5_9BURK</name>
<dbReference type="EMBL" id="JAVDXQ010000002">
    <property type="protein sequence ID" value="MDR7295935.1"/>
    <property type="molecule type" value="Genomic_DNA"/>
</dbReference>
<dbReference type="InterPro" id="IPR006311">
    <property type="entry name" value="TAT_signal"/>
</dbReference>
<gene>
    <name evidence="3" type="ORF">J2X16_001274</name>
</gene>
<sequence length="769" mass="81930">MSAPARPRAGARAAEGVPVSGDGGLQSQARRLALKGGAALVVAFRIGGAAASQPATAAPWQPNAWLAIRPDGAVHVSIVFTEMGQGTETGVAMIVADELDADWSRVTVSTAVPDGKRFMITGGSYSISTAWEPARKAGAQARAMLIQAGAAAMGVAPEACRTEAHAVVHTDSGRRLPYGELVAAAAGLAVPEKPPLKDGKAQRMVGRPLPAKNLAAIVRGEARYGIDMRVPDMLFAVIERSPVVNGRLARFDAAKARAVPGVVAVLPVRGNTFPDAQLYVRDGVAVVATSTWAAMQGRKALEVTWNEQGSDRRPRGGRLASSTALSGQMAQALADGTPDNPRDGLRGWVTTLREGDARQMDEALAGAAHKLELAYELPLLAHAPMEPVNALAHWTAERCEVWTGCHFQSKLHAQLRLLTGLPADRVVVHTPLIGGSFGRRLEPDYAIEAALLSRDVQRPVQLLWTREDDLRMGFFSPPSRHRVRVALGPDGRIAALEHSVAALSVRLQIERDSIGAAGLDRTVTIDAEKFPYGAAQLHVRHRLVEQTIRVLWWRRGYTPNHTLVNETLLDECAHAVGEDPLAYRQRLLAPARELRWDNDGDVERIHTGRLAAVQRAACSAAGWGTPLPPGSGRGLASTCTDTYVAQVVEVVPSGTGLRVARVITAVDCGLVVNPQLVRAQVEGSVVFALNAALKPAVTVEDGRVQQSNFHDHPLLRIDEMPVIETVLLDSAERPTGIGEPASHCTAAAVANAVFAATGRRLRSLPFALG</sequence>
<dbReference type="InterPro" id="IPR052516">
    <property type="entry name" value="N-heterocyclic_Hydroxylase"/>
</dbReference>
<dbReference type="InterPro" id="IPR000674">
    <property type="entry name" value="Ald_Oxase/Xan_DH_a/b"/>
</dbReference>
<evidence type="ECO:0000259" key="2">
    <source>
        <dbReference type="SMART" id="SM01008"/>
    </source>
</evidence>
<dbReference type="InterPro" id="IPR012368">
    <property type="entry name" value="OxRdtase_Mopterin-bd_su_IorB"/>
</dbReference>
<protein>
    <submittedName>
        <fullName evidence="3">Isoquinoline 1-oxidoreductase beta subunit</fullName>
        <ecNumber evidence="3">1.3.99.16</ecNumber>
    </submittedName>
</protein>
<dbReference type="GO" id="GO:0047121">
    <property type="term" value="F:isoquinoline 1-oxidoreductase activity"/>
    <property type="evidence" value="ECO:0007669"/>
    <property type="project" value="UniProtKB-EC"/>
</dbReference>
<accession>A0ABU1Z7H5</accession>
<dbReference type="InterPro" id="IPR046867">
    <property type="entry name" value="AldOxase/xan_DH_MoCoBD2"/>
</dbReference>
<dbReference type="Gene3D" id="3.30.365.10">
    <property type="entry name" value="Aldehyde oxidase/xanthine dehydrogenase, molybdopterin binding domain"/>
    <property type="match status" value="4"/>
</dbReference>
<proteinExistence type="predicted"/>
<dbReference type="Pfam" id="PF02738">
    <property type="entry name" value="MoCoBD_1"/>
    <property type="match status" value="1"/>
</dbReference>
<dbReference type="InterPro" id="IPR037165">
    <property type="entry name" value="AldOxase/xan_DH_Mopterin-bd_sf"/>
</dbReference>
<dbReference type="SUPFAM" id="SSF56003">
    <property type="entry name" value="Molybdenum cofactor-binding domain"/>
    <property type="match status" value="2"/>
</dbReference>
<reference evidence="3 4" key="1">
    <citation type="submission" date="2023-07" db="EMBL/GenBank/DDBJ databases">
        <title>Sorghum-associated microbial communities from plants grown in Nebraska, USA.</title>
        <authorList>
            <person name="Schachtman D."/>
        </authorList>
    </citation>
    <scope>NUCLEOTIDE SEQUENCE [LARGE SCALE GENOMIC DNA]</scope>
    <source>
        <strain evidence="3 4">BE310</strain>
    </source>
</reference>
<feature type="region of interest" description="Disordered" evidence="1">
    <location>
        <begin position="1"/>
        <end position="22"/>
    </location>
</feature>
<comment type="caution">
    <text evidence="3">The sequence shown here is derived from an EMBL/GenBank/DDBJ whole genome shotgun (WGS) entry which is preliminary data.</text>
</comment>
<dbReference type="PIRSF" id="PIRSF036389">
    <property type="entry name" value="IOR_B"/>
    <property type="match status" value="1"/>
</dbReference>
<dbReference type="Pfam" id="PF20256">
    <property type="entry name" value="MoCoBD_2"/>
    <property type="match status" value="2"/>
</dbReference>
<dbReference type="PROSITE" id="PS51318">
    <property type="entry name" value="TAT"/>
    <property type="match status" value="1"/>
</dbReference>
<dbReference type="EC" id="1.3.99.16" evidence="3"/>
<keyword evidence="4" id="KW-1185">Reference proteome</keyword>
<feature type="compositionally biased region" description="Low complexity" evidence="1">
    <location>
        <begin position="1"/>
        <end position="14"/>
    </location>
</feature>
<dbReference type="PANTHER" id="PTHR47495:SF2">
    <property type="entry name" value="ALDEHYDE DEHYDROGENASE"/>
    <property type="match status" value="1"/>
</dbReference>
<evidence type="ECO:0000256" key="1">
    <source>
        <dbReference type="SAM" id="MobiDB-lite"/>
    </source>
</evidence>
<dbReference type="InterPro" id="IPR008274">
    <property type="entry name" value="AldOxase/xan_DH_MoCoBD1"/>
</dbReference>
<dbReference type="Proteomes" id="UP001180536">
    <property type="component" value="Unassembled WGS sequence"/>
</dbReference>
<keyword evidence="3" id="KW-0560">Oxidoreductase</keyword>
<dbReference type="RefSeq" id="WP_310342928.1">
    <property type="nucleotide sequence ID" value="NZ_JAVDXQ010000002.1"/>
</dbReference>
<dbReference type="PANTHER" id="PTHR47495">
    <property type="entry name" value="ALDEHYDE DEHYDROGENASE"/>
    <property type="match status" value="1"/>
</dbReference>
<organism evidence="3 4">
    <name type="scientific">Pelomonas aquatica</name>
    <dbReference type="NCBI Taxonomy" id="431058"/>
    <lineage>
        <taxon>Bacteria</taxon>
        <taxon>Pseudomonadati</taxon>
        <taxon>Pseudomonadota</taxon>
        <taxon>Betaproteobacteria</taxon>
        <taxon>Burkholderiales</taxon>
        <taxon>Sphaerotilaceae</taxon>
        <taxon>Roseateles</taxon>
    </lineage>
</organism>
<evidence type="ECO:0000313" key="4">
    <source>
        <dbReference type="Proteomes" id="UP001180536"/>
    </source>
</evidence>
<dbReference type="SMART" id="SM01008">
    <property type="entry name" value="Ald_Xan_dh_C"/>
    <property type="match status" value="1"/>
</dbReference>
<evidence type="ECO:0000313" key="3">
    <source>
        <dbReference type="EMBL" id="MDR7295935.1"/>
    </source>
</evidence>
<dbReference type="Gene3D" id="3.90.1170.50">
    <property type="entry name" value="Aldehyde oxidase/xanthine dehydrogenase, a/b hammerhead"/>
    <property type="match status" value="1"/>
</dbReference>